<accession>A0A1C6SP89</accession>
<keyword evidence="3" id="KW-1185">Reference proteome</keyword>
<name>A0A1C6SP89_9ACTN</name>
<evidence type="ECO:0000313" key="3">
    <source>
        <dbReference type="Proteomes" id="UP000198959"/>
    </source>
</evidence>
<feature type="region of interest" description="Disordered" evidence="1">
    <location>
        <begin position="34"/>
        <end position="110"/>
    </location>
</feature>
<feature type="compositionally biased region" description="Polar residues" evidence="1">
    <location>
        <begin position="101"/>
        <end position="110"/>
    </location>
</feature>
<evidence type="ECO:0000256" key="1">
    <source>
        <dbReference type="SAM" id="MobiDB-lite"/>
    </source>
</evidence>
<dbReference type="InterPro" id="IPR045701">
    <property type="entry name" value="DUF6059"/>
</dbReference>
<protein>
    <submittedName>
        <fullName evidence="2">Uncharacterized protein</fullName>
    </submittedName>
</protein>
<organism evidence="2 3">
    <name type="scientific">Micromonospora pallida</name>
    <dbReference type="NCBI Taxonomy" id="145854"/>
    <lineage>
        <taxon>Bacteria</taxon>
        <taxon>Bacillati</taxon>
        <taxon>Actinomycetota</taxon>
        <taxon>Actinomycetes</taxon>
        <taxon>Micromonosporales</taxon>
        <taxon>Micromonosporaceae</taxon>
        <taxon>Micromonospora</taxon>
    </lineage>
</organism>
<dbReference type="Proteomes" id="UP000198959">
    <property type="component" value="Unassembled WGS sequence"/>
</dbReference>
<evidence type="ECO:0000313" key="2">
    <source>
        <dbReference type="EMBL" id="SCL31287.1"/>
    </source>
</evidence>
<dbReference type="Pfam" id="PF19534">
    <property type="entry name" value="DUF6059"/>
    <property type="match status" value="1"/>
</dbReference>
<feature type="compositionally biased region" description="Pro residues" evidence="1">
    <location>
        <begin position="36"/>
        <end position="46"/>
    </location>
</feature>
<dbReference type="AlphaFoldDB" id="A0A1C6SP89"/>
<reference evidence="3" key="1">
    <citation type="submission" date="2016-06" db="EMBL/GenBank/DDBJ databases">
        <authorList>
            <person name="Varghese N."/>
            <person name="Submissions Spin"/>
        </authorList>
    </citation>
    <scope>NUCLEOTIDE SEQUENCE [LARGE SCALE GENOMIC DNA]</scope>
    <source>
        <strain evidence="3">DSM 43817</strain>
    </source>
</reference>
<dbReference type="RefSeq" id="WP_091645065.1">
    <property type="nucleotide sequence ID" value="NZ_FMHW01000002.1"/>
</dbReference>
<dbReference type="EMBL" id="FMHW01000002">
    <property type="protein sequence ID" value="SCL31287.1"/>
    <property type="molecule type" value="Genomic_DNA"/>
</dbReference>
<proteinExistence type="predicted"/>
<dbReference type="OrthoDB" id="4312495at2"/>
<sequence>MYAYRYLSRCGQLTVLVARELFAGLKTLGAALIGAPLPPEAFPPAGQPGHRATPPGGTVADDSTDRPATGGPDRSPAGSDPGAPPAGHPERLIPHVPPTSVERQLWSQLR</sequence>
<gene>
    <name evidence="2" type="ORF">GA0074692_3084</name>
</gene>